<keyword evidence="2" id="KW-0472">Membrane</keyword>
<evidence type="ECO:0008006" key="5">
    <source>
        <dbReference type="Google" id="ProtNLM"/>
    </source>
</evidence>
<reference evidence="3 4" key="1">
    <citation type="submission" date="2018-08" db="EMBL/GenBank/DDBJ databases">
        <title>Isolation, diversity and antifungal activity of Actinobacteria from cow dung.</title>
        <authorList>
            <person name="Ling L."/>
        </authorList>
    </citation>
    <scope>NUCLEOTIDE SEQUENCE [LARGE SCALE GENOMIC DNA]</scope>
    <source>
        <strain evidence="3 4">NEAU-LLE</strain>
    </source>
</reference>
<feature type="region of interest" description="Disordered" evidence="1">
    <location>
        <begin position="128"/>
        <end position="194"/>
    </location>
</feature>
<comment type="caution">
    <text evidence="3">The sequence shown here is derived from an EMBL/GenBank/DDBJ whole genome shotgun (WGS) entry which is preliminary data.</text>
</comment>
<dbReference type="EMBL" id="QUAB01000046">
    <property type="protein sequence ID" value="REJ04630.1"/>
    <property type="molecule type" value="Genomic_DNA"/>
</dbReference>
<organism evidence="3 4">
    <name type="scientific">Microbacterium bovistercoris</name>
    <dbReference type="NCBI Taxonomy" id="2293570"/>
    <lineage>
        <taxon>Bacteria</taxon>
        <taxon>Bacillati</taxon>
        <taxon>Actinomycetota</taxon>
        <taxon>Actinomycetes</taxon>
        <taxon>Micrococcales</taxon>
        <taxon>Microbacteriaceae</taxon>
        <taxon>Microbacterium</taxon>
    </lineage>
</organism>
<keyword evidence="4" id="KW-1185">Reference proteome</keyword>
<sequence length="194" mass="19973">MSLNALRAEPREKPGSASERRLHALSAPGRRRRPRLAYALLAVTGVAVIGIVQMGLSLASTQDSFVLADLNAKQRALSLEKQAMQDELVGLSSPQSLASKAASLGLVVAGSASYLRLSDGAILGVADEPGWTSTVNPNGPTKVGNALLDAPKPEKPAARGGAASEAAETDAAEKKTDPALPPSLDDGLPIPQTH</sequence>
<keyword evidence="2" id="KW-0812">Transmembrane</keyword>
<dbReference type="Proteomes" id="UP000262172">
    <property type="component" value="Unassembled WGS sequence"/>
</dbReference>
<dbReference type="AlphaFoldDB" id="A0A371NR76"/>
<dbReference type="OrthoDB" id="4792842at2"/>
<evidence type="ECO:0000256" key="2">
    <source>
        <dbReference type="SAM" id="Phobius"/>
    </source>
</evidence>
<evidence type="ECO:0000313" key="3">
    <source>
        <dbReference type="EMBL" id="REJ04630.1"/>
    </source>
</evidence>
<gene>
    <name evidence="3" type="ORF">DY023_14430</name>
</gene>
<dbReference type="RefSeq" id="WP_116243028.1">
    <property type="nucleotide sequence ID" value="NZ_QUAB01000046.1"/>
</dbReference>
<feature type="compositionally biased region" description="Basic and acidic residues" evidence="1">
    <location>
        <begin position="8"/>
        <end position="20"/>
    </location>
</feature>
<protein>
    <recommendedName>
        <fullName evidence="5">Cell division protein FtsL</fullName>
    </recommendedName>
</protein>
<evidence type="ECO:0000313" key="4">
    <source>
        <dbReference type="Proteomes" id="UP000262172"/>
    </source>
</evidence>
<keyword evidence="2" id="KW-1133">Transmembrane helix</keyword>
<accession>A0A371NR76</accession>
<feature type="region of interest" description="Disordered" evidence="1">
    <location>
        <begin position="1"/>
        <end position="20"/>
    </location>
</feature>
<name>A0A371NR76_9MICO</name>
<feature type="transmembrane region" description="Helical" evidence="2">
    <location>
        <begin position="36"/>
        <end position="56"/>
    </location>
</feature>
<evidence type="ECO:0000256" key="1">
    <source>
        <dbReference type="SAM" id="MobiDB-lite"/>
    </source>
</evidence>
<proteinExistence type="predicted"/>